<dbReference type="SUPFAM" id="SSF47413">
    <property type="entry name" value="lambda repressor-like DNA-binding domains"/>
    <property type="match status" value="1"/>
</dbReference>
<feature type="domain" description="HTH lacI-type" evidence="5">
    <location>
        <begin position="3"/>
        <end position="57"/>
    </location>
</feature>
<proteinExistence type="predicted"/>
<evidence type="ECO:0000256" key="2">
    <source>
        <dbReference type="ARBA" id="ARBA00023015"/>
    </source>
</evidence>
<dbReference type="RefSeq" id="WP_225233530.1">
    <property type="nucleotide sequence ID" value="NZ_JBAPLV010000014.1"/>
</dbReference>
<evidence type="ECO:0000256" key="3">
    <source>
        <dbReference type="ARBA" id="ARBA00023125"/>
    </source>
</evidence>
<dbReference type="Proteomes" id="UP001373496">
    <property type="component" value="Unassembled WGS sequence"/>
</dbReference>
<dbReference type="GO" id="GO:0003677">
    <property type="term" value="F:DNA binding"/>
    <property type="evidence" value="ECO:0007669"/>
    <property type="project" value="UniProtKB-KW"/>
</dbReference>
<evidence type="ECO:0000259" key="5">
    <source>
        <dbReference type="PROSITE" id="PS50932"/>
    </source>
</evidence>
<comment type="caution">
    <text evidence="6">The sequence shown here is derived from an EMBL/GenBank/DDBJ whole genome shotgun (WGS) entry which is preliminary data.</text>
</comment>
<evidence type="ECO:0000313" key="6">
    <source>
        <dbReference type="EMBL" id="MEI4279475.1"/>
    </source>
</evidence>
<sequence>MPVTLTSVAQLAGVSVSTASRALTGHPSVQPATRTRVVEAAANLRYRPNRMAAALRTRRSGLVGLVVNNLWNATFNTVAETLQSWGAEAGWQVLVCTTGGDADREAAFLDTALDHGFDGVVVAGSGANHDRVNALLDAGTAVVTTNREVPGARAPSVVLDYRRAAQLATEHLLAAGHTRIATVSATDAVTSGREQHAGVVAALAAAGLPLLPDLVHRGPFTTEFGRAAVTALLAHPTPPTALLVTNHEAAGGVLPVLTGQGTVVPRELSVVMTEDEPFFGWWPPRLTAVDNRAAEQARTAAELLHAQLDGTAAPGPSQRLVEPVLVVRDSVGPPPR</sequence>
<dbReference type="Gene3D" id="1.10.260.40">
    <property type="entry name" value="lambda repressor-like DNA-binding domains"/>
    <property type="match status" value="1"/>
</dbReference>
<dbReference type="CDD" id="cd01392">
    <property type="entry name" value="HTH_LacI"/>
    <property type="match status" value="1"/>
</dbReference>
<dbReference type="Gene3D" id="3.40.50.2300">
    <property type="match status" value="2"/>
</dbReference>
<dbReference type="InterPro" id="IPR010982">
    <property type="entry name" value="Lambda_DNA-bd_dom_sf"/>
</dbReference>
<organism evidence="6 7">
    <name type="scientific">Klenkia terrae</name>
    <dbReference type="NCBI Taxonomy" id="1052259"/>
    <lineage>
        <taxon>Bacteria</taxon>
        <taxon>Bacillati</taxon>
        <taxon>Actinomycetota</taxon>
        <taxon>Actinomycetes</taxon>
        <taxon>Geodermatophilales</taxon>
        <taxon>Geodermatophilaceae</taxon>
        <taxon>Klenkia</taxon>
    </lineage>
</organism>
<protein>
    <submittedName>
        <fullName evidence="6">LacI family DNA-binding transcriptional regulator</fullName>
    </submittedName>
</protein>
<dbReference type="InterPro" id="IPR000843">
    <property type="entry name" value="HTH_LacI"/>
</dbReference>
<gene>
    <name evidence="6" type="ORF">UXQ13_13475</name>
</gene>
<evidence type="ECO:0000256" key="4">
    <source>
        <dbReference type="ARBA" id="ARBA00023163"/>
    </source>
</evidence>
<name>A0ABU8E7F8_9ACTN</name>
<reference evidence="6 7" key="1">
    <citation type="submission" date="2024-03" db="EMBL/GenBank/DDBJ databases">
        <title>Draft genome sequence of Klenkia terrae.</title>
        <authorList>
            <person name="Duangmal K."/>
            <person name="Chantavorakit T."/>
        </authorList>
    </citation>
    <scope>NUCLEOTIDE SEQUENCE [LARGE SCALE GENOMIC DNA]</scope>
    <source>
        <strain evidence="6 7">JCM 17786</strain>
    </source>
</reference>
<keyword evidence="3 6" id="KW-0238">DNA-binding</keyword>
<dbReference type="PROSITE" id="PS50932">
    <property type="entry name" value="HTH_LACI_2"/>
    <property type="match status" value="1"/>
</dbReference>
<dbReference type="PANTHER" id="PTHR30146:SF148">
    <property type="entry name" value="HTH-TYPE TRANSCRIPTIONAL REPRESSOR PURR-RELATED"/>
    <property type="match status" value="1"/>
</dbReference>
<dbReference type="PANTHER" id="PTHR30146">
    <property type="entry name" value="LACI-RELATED TRANSCRIPTIONAL REPRESSOR"/>
    <property type="match status" value="1"/>
</dbReference>
<evidence type="ECO:0000256" key="1">
    <source>
        <dbReference type="ARBA" id="ARBA00022491"/>
    </source>
</evidence>
<dbReference type="Pfam" id="PF00356">
    <property type="entry name" value="LacI"/>
    <property type="match status" value="1"/>
</dbReference>
<keyword evidence="4" id="KW-0804">Transcription</keyword>
<dbReference type="Pfam" id="PF00532">
    <property type="entry name" value="Peripla_BP_1"/>
    <property type="match status" value="1"/>
</dbReference>
<dbReference type="SUPFAM" id="SSF53822">
    <property type="entry name" value="Periplasmic binding protein-like I"/>
    <property type="match status" value="1"/>
</dbReference>
<dbReference type="SMART" id="SM00354">
    <property type="entry name" value="HTH_LACI"/>
    <property type="match status" value="1"/>
</dbReference>
<keyword evidence="7" id="KW-1185">Reference proteome</keyword>
<evidence type="ECO:0000313" key="7">
    <source>
        <dbReference type="Proteomes" id="UP001373496"/>
    </source>
</evidence>
<accession>A0ABU8E7F8</accession>
<keyword evidence="1" id="KW-0678">Repressor</keyword>
<dbReference type="InterPro" id="IPR001761">
    <property type="entry name" value="Peripla_BP/Lac1_sug-bd_dom"/>
</dbReference>
<dbReference type="CDD" id="cd06267">
    <property type="entry name" value="PBP1_LacI_sugar_binding-like"/>
    <property type="match status" value="1"/>
</dbReference>
<keyword evidence="2" id="KW-0805">Transcription regulation</keyword>
<dbReference type="InterPro" id="IPR028082">
    <property type="entry name" value="Peripla_BP_I"/>
</dbReference>
<dbReference type="EMBL" id="JBAPLV010000014">
    <property type="protein sequence ID" value="MEI4279475.1"/>
    <property type="molecule type" value="Genomic_DNA"/>
</dbReference>